<dbReference type="PANTHER" id="PTHR43525">
    <property type="entry name" value="PROTEIN MALY"/>
    <property type="match status" value="1"/>
</dbReference>
<dbReference type="Gene3D" id="3.40.640.10">
    <property type="entry name" value="Type I PLP-dependent aspartate aminotransferase-like (Major domain)"/>
    <property type="match status" value="1"/>
</dbReference>
<proteinExistence type="inferred from homology"/>
<dbReference type="CDD" id="cd00609">
    <property type="entry name" value="AAT_like"/>
    <property type="match status" value="1"/>
</dbReference>
<dbReference type="AlphaFoldDB" id="A0A4P7VPY9"/>
<dbReference type="InterPro" id="IPR015421">
    <property type="entry name" value="PyrdxlP-dep_Trfase_major"/>
</dbReference>
<dbReference type="Gene3D" id="3.90.1150.10">
    <property type="entry name" value="Aspartate Aminotransferase, domain 1"/>
    <property type="match status" value="1"/>
</dbReference>
<accession>A0A4P7VPY9</accession>
<feature type="domain" description="Aminotransferase class I/classII large" evidence="6">
    <location>
        <begin position="32"/>
        <end position="384"/>
    </location>
</feature>
<dbReference type="InterPro" id="IPR051798">
    <property type="entry name" value="Class-II_PLP-Dep_Aminotrans"/>
</dbReference>
<dbReference type="RefSeq" id="WP_136410784.1">
    <property type="nucleotide sequence ID" value="NZ_CP039393.1"/>
</dbReference>
<dbReference type="EMBL" id="CP039393">
    <property type="protein sequence ID" value="QCD36328.1"/>
    <property type="molecule type" value="Genomic_DNA"/>
</dbReference>
<dbReference type="InterPro" id="IPR004839">
    <property type="entry name" value="Aminotransferase_I/II_large"/>
</dbReference>
<evidence type="ECO:0000256" key="2">
    <source>
        <dbReference type="ARBA" id="ARBA00012224"/>
    </source>
</evidence>
<evidence type="ECO:0000259" key="6">
    <source>
        <dbReference type="Pfam" id="PF00155"/>
    </source>
</evidence>
<comment type="cofactor">
    <cofactor evidence="1">
        <name>pyridoxal 5'-phosphate</name>
        <dbReference type="ChEBI" id="CHEBI:597326"/>
    </cofactor>
</comment>
<dbReference type="SUPFAM" id="SSF53383">
    <property type="entry name" value="PLP-dependent transferases"/>
    <property type="match status" value="1"/>
</dbReference>
<evidence type="ECO:0000256" key="1">
    <source>
        <dbReference type="ARBA" id="ARBA00001933"/>
    </source>
</evidence>
<dbReference type="InterPro" id="IPR027619">
    <property type="entry name" value="C-S_lyase_PatB-like"/>
</dbReference>
<dbReference type="NCBIfam" id="TIGR04350">
    <property type="entry name" value="C_S_lyase_PatB"/>
    <property type="match status" value="1"/>
</dbReference>
<dbReference type="Pfam" id="PF00155">
    <property type="entry name" value="Aminotran_1_2"/>
    <property type="match status" value="1"/>
</dbReference>
<sequence>MGKYNFDQLIDRHGSGAMKVDSLNEFFGRDDLLGLWIADMDFAVSPRIREALSRRIEHPVYGYAGAPQSYWDSITGWLARRHNWNVKREEITYIPGVVKGIALAINFFTQRGDKVVIQPPVYHPFRMVTEGNDRVVVNNPLIFDGESYRMDLEGLERIFRDEHPKMMILCNPHNPVGIQWSVDVLQEVARLAKKYGVTVVSDEIHADLMLYGKPHFPFASVSPEAAEVSITLGAPSKTFNIAGLVSSWCVVKNPKLREPFFHWLMVNEFDAPTFIATIGTEAAYTQGEDWLDEMLEYIEGTIAEVEEIVAEKLPDIKVIRPEASFLVWLDCRGLCMSHDELIKLFVNKAHLALNDGAMFGAEGSGFMRLNIGSPRSVIRYSLESLADALASVCAE</sequence>
<organism evidence="7 8">
    <name type="scientific">Muribaculum gordoncarteri</name>
    <dbReference type="NCBI Taxonomy" id="2530390"/>
    <lineage>
        <taxon>Bacteria</taxon>
        <taxon>Pseudomonadati</taxon>
        <taxon>Bacteroidota</taxon>
        <taxon>Bacteroidia</taxon>
        <taxon>Bacteroidales</taxon>
        <taxon>Muribaculaceae</taxon>
        <taxon>Muribaculum</taxon>
    </lineage>
</organism>
<dbReference type="GO" id="GO:0030170">
    <property type="term" value="F:pyridoxal phosphate binding"/>
    <property type="evidence" value="ECO:0007669"/>
    <property type="project" value="InterPro"/>
</dbReference>
<gene>
    <name evidence="7" type="ORF">E7746_10785</name>
</gene>
<dbReference type="Proteomes" id="UP000297031">
    <property type="component" value="Chromosome"/>
</dbReference>
<dbReference type="OrthoDB" id="9802872at2"/>
<evidence type="ECO:0000256" key="3">
    <source>
        <dbReference type="ARBA" id="ARBA00022898"/>
    </source>
</evidence>
<evidence type="ECO:0000313" key="7">
    <source>
        <dbReference type="EMBL" id="QCD36328.1"/>
    </source>
</evidence>
<protein>
    <recommendedName>
        <fullName evidence="2">cysteine-S-conjugate beta-lyase</fullName>
        <ecNumber evidence="2">4.4.1.13</ecNumber>
    </recommendedName>
</protein>
<dbReference type="InterPro" id="IPR015424">
    <property type="entry name" value="PyrdxlP-dep_Trfase"/>
</dbReference>
<keyword evidence="4" id="KW-0456">Lyase</keyword>
<dbReference type="GO" id="GO:0008483">
    <property type="term" value="F:transaminase activity"/>
    <property type="evidence" value="ECO:0007669"/>
    <property type="project" value="UniProtKB-KW"/>
</dbReference>
<evidence type="ECO:0000313" key="8">
    <source>
        <dbReference type="Proteomes" id="UP000297031"/>
    </source>
</evidence>
<dbReference type="KEGG" id="mgod:E7746_10785"/>
<dbReference type="PANTHER" id="PTHR43525:SF1">
    <property type="entry name" value="PROTEIN MALY"/>
    <property type="match status" value="1"/>
</dbReference>
<keyword evidence="3" id="KW-0663">Pyridoxal phosphate</keyword>
<keyword evidence="7" id="KW-0032">Aminotransferase</keyword>
<evidence type="ECO:0000256" key="5">
    <source>
        <dbReference type="ARBA" id="ARBA00037974"/>
    </source>
</evidence>
<comment type="similarity">
    <text evidence="5">Belongs to the class-II pyridoxal-phosphate-dependent aminotransferase family. MalY/PatB cystathionine beta-lyase subfamily.</text>
</comment>
<keyword evidence="7" id="KW-0808">Transferase</keyword>
<keyword evidence="8" id="KW-1185">Reference proteome</keyword>
<dbReference type="EC" id="4.4.1.13" evidence="2"/>
<reference evidence="7 8" key="1">
    <citation type="submission" date="2019-02" db="EMBL/GenBank/DDBJ databases">
        <title>Isolation and identification of novel species under the genus Muribaculum.</title>
        <authorList>
            <person name="Miyake S."/>
            <person name="Ding Y."/>
            <person name="Low A."/>
            <person name="Soh M."/>
            <person name="Seedorf H."/>
        </authorList>
    </citation>
    <scope>NUCLEOTIDE SEQUENCE [LARGE SCALE GENOMIC DNA]</scope>
    <source>
        <strain evidence="7 8">TLL-A4</strain>
    </source>
</reference>
<evidence type="ECO:0000256" key="4">
    <source>
        <dbReference type="ARBA" id="ARBA00023239"/>
    </source>
</evidence>
<dbReference type="GO" id="GO:0047804">
    <property type="term" value="F:cysteine-S-conjugate beta-lyase activity"/>
    <property type="evidence" value="ECO:0007669"/>
    <property type="project" value="UniProtKB-EC"/>
</dbReference>
<name>A0A4P7VPY9_9BACT</name>
<dbReference type="InterPro" id="IPR015422">
    <property type="entry name" value="PyrdxlP-dep_Trfase_small"/>
</dbReference>